<evidence type="ECO:0000256" key="1">
    <source>
        <dbReference type="ARBA" id="ARBA00001525"/>
    </source>
</evidence>
<evidence type="ECO:0000256" key="6">
    <source>
        <dbReference type="ARBA" id="ARBA00093268"/>
    </source>
</evidence>
<accession>A0A2W5I9X6</accession>
<dbReference type="GO" id="GO:0005992">
    <property type="term" value="P:trehalose biosynthetic process"/>
    <property type="evidence" value="ECO:0007669"/>
    <property type="project" value="InterPro"/>
</dbReference>
<dbReference type="GO" id="GO:0004805">
    <property type="term" value="F:trehalose-phosphatase activity"/>
    <property type="evidence" value="ECO:0007669"/>
    <property type="project" value="TreeGrafter"/>
</dbReference>
<evidence type="ECO:0000256" key="7">
    <source>
        <dbReference type="SAM" id="MobiDB-lite"/>
    </source>
</evidence>
<feature type="region of interest" description="Disordered" evidence="7">
    <location>
        <begin position="1"/>
        <end position="23"/>
    </location>
</feature>
<dbReference type="InterPro" id="IPR001830">
    <property type="entry name" value="Glyco_trans_20"/>
</dbReference>
<comment type="catalytic activity">
    <reaction evidence="1">
        <text>CDP-alpha-D-glucose + D-glucose 6-phosphate = alpha,alpha-trehalose 6-phosphate + CDP + H(+)</text>
        <dbReference type="Rhea" id="RHEA:53884"/>
        <dbReference type="ChEBI" id="CHEBI:15378"/>
        <dbReference type="ChEBI" id="CHEBI:58069"/>
        <dbReference type="ChEBI" id="CHEBI:58429"/>
        <dbReference type="ChEBI" id="CHEBI:61548"/>
        <dbReference type="ChEBI" id="CHEBI:137927"/>
    </reaction>
</comment>
<dbReference type="PANTHER" id="PTHR10788">
    <property type="entry name" value="TREHALOSE-6-PHOSPHATE SYNTHASE"/>
    <property type="match status" value="1"/>
</dbReference>
<dbReference type="GO" id="GO:0005829">
    <property type="term" value="C:cytosol"/>
    <property type="evidence" value="ECO:0007669"/>
    <property type="project" value="TreeGrafter"/>
</dbReference>
<proteinExistence type="inferred from homology"/>
<dbReference type="EMBL" id="QFOZ01000005">
    <property type="protein sequence ID" value="PZP88911.1"/>
    <property type="molecule type" value="Genomic_DNA"/>
</dbReference>
<comment type="similarity">
    <text evidence="2">Belongs to the glycosyltransferase 20 family.</text>
</comment>
<dbReference type="PANTHER" id="PTHR10788:SF106">
    <property type="entry name" value="BCDNA.GH08860"/>
    <property type="match status" value="1"/>
</dbReference>
<evidence type="ECO:0000313" key="8">
    <source>
        <dbReference type="EMBL" id="PZP88911.1"/>
    </source>
</evidence>
<evidence type="ECO:0000256" key="2">
    <source>
        <dbReference type="ARBA" id="ARBA00008799"/>
    </source>
</evidence>
<dbReference type="Proteomes" id="UP000248606">
    <property type="component" value="Unassembled WGS sequence"/>
</dbReference>
<comment type="catalytic activity">
    <reaction evidence="4">
        <text>GDP-alpha-D-glucose + D-glucose 6-phosphate = alpha,alpha-trehalose 6-phosphate + GDP + H(+)</text>
        <dbReference type="Rhea" id="RHEA:14605"/>
        <dbReference type="ChEBI" id="CHEBI:15378"/>
        <dbReference type="ChEBI" id="CHEBI:58189"/>
        <dbReference type="ChEBI" id="CHEBI:58429"/>
        <dbReference type="ChEBI" id="CHEBI:61548"/>
        <dbReference type="ChEBI" id="CHEBI:62230"/>
    </reaction>
</comment>
<comment type="caution">
    <text evidence="8">The sequence shown here is derived from an EMBL/GenBank/DDBJ whole genome shotgun (WGS) entry which is preliminary data.</text>
</comment>
<dbReference type="GO" id="GO:0003825">
    <property type="term" value="F:alpha,alpha-trehalose-phosphate synthase (UDP-forming) activity"/>
    <property type="evidence" value="ECO:0007669"/>
    <property type="project" value="TreeGrafter"/>
</dbReference>
<dbReference type="Pfam" id="PF00982">
    <property type="entry name" value="Glyco_transf_20"/>
    <property type="match status" value="1"/>
</dbReference>
<dbReference type="AlphaFoldDB" id="A0A2W5I9X6"/>
<dbReference type="CDD" id="cd03788">
    <property type="entry name" value="GT20_TPS"/>
    <property type="match status" value="1"/>
</dbReference>
<name>A0A2W5I9X6_9ACTN</name>
<dbReference type="SUPFAM" id="SSF53756">
    <property type="entry name" value="UDP-Glycosyltransferase/glycogen phosphorylase"/>
    <property type="match status" value="1"/>
</dbReference>
<comment type="catalytic activity">
    <reaction evidence="6">
        <text>TDP-alpha-D-glucose + D-glucose 6-phosphate = 5-methyl-UDP + alpha,alpha-trehalose 6-phosphate + H(+)</text>
        <dbReference type="Rhea" id="RHEA:53888"/>
        <dbReference type="ChEBI" id="CHEBI:15378"/>
        <dbReference type="ChEBI" id="CHEBI:58429"/>
        <dbReference type="ChEBI" id="CHEBI:61417"/>
        <dbReference type="ChEBI" id="CHEBI:61548"/>
        <dbReference type="ChEBI" id="CHEBI:137931"/>
    </reaction>
</comment>
<evidence type="ECO:0000256" key="5">
    <source>
        <dbReference type="ARBA" id="ARBA00048311"/>
    </source>
</evidence>
<evidence type="ECO:0000256" key="4">
    <source>
        <dbReference type="ARBA" id="ARBA00047452"/>
    </source>
</evidence>
<evidence type="ECO:0000256" key="3">
    <source>
        <dbReference type="ARBA" id="ARBA00012842"/>
    </source>
</evidence>
<evidence type="ECO:0000313" key="9">
    <source>
        <dbReference type="Proteomes" id="UP000248606"/>
    </source>
</evidence>
<comment type="catalytic activity">
    <reaction evidence="5">
        <text>ADP-alpha-D-glucose + D-glucose 6-phosphate = alpha,alpha-trehalose 6-phosphate + ADP + H(+)</text>
        <dbReference type="Rhea" id="RHEA:53880"/>
        <dbReference type="ChEBI" id="CHEBI:15378"/>
        <dbReference type="ChEBI" id="CHEBI:57498"/>
        <dbReference type="ChEBI" id="CHEBI:58429"/>
        <dbReference type="ChEBI" id="CHEBI:61548"/>
        <dbReference type="ChEBI" id="CHEBI:456216"/>
        <dbReference type="EC" id="2.4.1.347"/>
    </reaction>
</comment>
<dbReference type="Gene3D" id="3.40.50.2000">
    <property type="entry name" value="Glycogen Phosphorylase B"/>
    <property type="match status" value="2"/>
</dbReference>
<organism evidence="8 9">
    <name type="scientific">Lawsonella clevelandensis</name>
    <dbReference type="NCBI Taxonomy" id="1528099"/>
    <lineage>
        <taxon>Bacteria</taxon>
        <taxon>Bacillati</taxon>
        <taxon>Actinomycetota</taxon>
        <taxon>Actinomycetes</taxon>
        <taxon>Mycobacteriales</taxon>
        <taxon>Lawsonellaceae</taxon>
        <taxon>Lawsonella</taxon>
    </lineage>
</organism>
<sequence length="517" mass="58291">MSDIGGGQPNKDDQVTSGVSTGENAVETVDATKCADFLVVANRLPTDLVTNKDGSQEWKRSPGGLVTALEPILKKNHGAWIGWPGVPDVSPEPFEQDGKTVVPLALSADEVQNYYEGFSNDTLWPLYHNCIVPPTYREDWWRSYQKVNRRFAERAAEVAAPNGIVWVNDYQLQLVPQMLRELRPDVRIGFFLHIPFPPLELFDQLPWRDEIIDGLLGADLVGFHLPHDAVNFQRLTFVRRKHAITRGQINTPGHYGEVAVPIGDNEFRSVRVGAFPISIDSPRFNATARQQSVRRRSRELRQTLGNPEKMALGVDRLDYTKGIEIRLEALHQLLQEGRIDPEKFVFVQLATPSRERVDAYRELRSRVEEKVARINGEFGSVGRPVISYLHQSAGFEELLALYRSADVMLVTPLKDGMNLVCKEYVAATTNGNGALVLSEFTGAARELRAAYLCNPYDIEGVKDAIMSALTDSDEERRRRMRALRRQVLTHDVNRWAHSFLNALPENSTPKVNTQLKD</sequence>
<dbReference type="EC" id="2.4.1.347" evidence="3"/>
<dbReference type="RefSeq" id="WP_290599191.1">
    <property type="nucleotide sequence ID" value="NZ_CAKZIO010000016.1"/>
</dbReference>
<reference evidence="8 9" key="1">
    <citation type="submission" date="2017-08" db="EMBL/GenBank/DDBJ databases">
        <title>Infants hospitalized years apart are colonized by the same room-sourced microbial strains.</title>
        <authorList>
            <person name="Brooks B."/>
            <person name="Olm M.R."/>
            <person name="Firek B.A."/>
            <person name="Baker R."/>
            <person name="Thomas B.C."/>
            <person name="Morowitz M.J."/>
            <person name="Banfield J.F."/>
        </authorList>
    </citation>
    <scope>NUCLEOTIDE SEQUENCE [LARGE SCALE GENOMIC DNA]</scope>
    <source>
        <strain evidence="8">S2_006_000_R1_57</strain>
    </source>
</reference>
<gene>
    <name evidence="8" type="ORF">DI579_04775</name>
</gene>
<protein>
    <recommendedName>
        <fullName evidence="3">alpha,alpha-trehalose-phosphate synthase (ADP-forming)</fullName>
        <ecNumber evidence="3">2.4.1.347</ecNumber>
    </recommendedName>
</protein>